<dbReference type="Pfam" id="PF01522">
    <property type="entry name" value="Polysacc_deac_1"/>
    <property type="match status" value="1"/>
</dbReference>
<evidence type="ECO:0000259" key="1">
    <source>
        <dbReference type="Pfam" id="PF01522"/>
    </source>
</evidence>
<feature type="domain" description="NodB homology" evidence="1">
    <location>
        <begin position="28"/>
        <end position="148"/>
    </location>
</feature>
<organism evidence="2 3">
    <name type="scientific">Salinibacter ruber</name>
    <dbReference type="NCBI Taxonomy" id="146919"/>
    <lineage>
        <taxon>Bacteria</taxon>
        <taxon>Pseudomonadati</taxon>
        <taxon>Rhodothermota</taxon>
        <taxon>Rhodothermia</taxon>
        <taxon>Rhodothermales</taxon>
        <taxon>Salinibacteraceae</taxon>
        <taxon>Salinibacter</taxon>
    </lineage>
</organism>
<dbReference type="GO" id="GO:0016810">
    <property type="term" value="F:hydrolase activity, acting on carbon-nitrogen (but not peptide) bonds"/>
    <property type="evidence" value="ECO:0007669"/>
    <property type="project" value="InterPro"/>
</dbReference>
<dbReference type="Proteomes" id="UP001155144">
    <property type="component" value="Unassembled WGS sequence"/>
</dbReference>
<comment type="caution">
    <text evidence="2">The sequence shown here is derived from an EMBL/GenBank/DDBJ whole genome shotgun (WGS) entry which is preliminary data.</text>
</comment>
<accession>A0A9X2V6A2</accession>
<dbReference type="GO" id="GO:0005975">
    <property type="term" value="P:carbohydrate metabolic process"/>
    <property type="evidence" value="ECO:0007669"/>
    <property type="project" value="InterPro"/>
</dbReference>
<evidence type="ECO:0000313" key="2">
    <source>
        <dbReference type="EMBL" id="MCS4121625.1"/>
    </source>
</evidence>
<dbReference type="InterPro" id="IPR011330">
    <property type="entry name" value="Glyco_hydro/deAcase_b/a-brl"/>
</dbReference>
<dbReference type="AlphaFoldDB" id="A0A9X2V6A2"/>
<gene>
    <name evidence="2" type="ORF">GGP45_001978</name>
</gene>
<dbReference type="SUPFAM" id="SSF88713">
    <property type="entry name" value="Glycoside hydrolase/deacetylase"/>
    <property type="match status" value="1"/>
</dbReference>
<name>A0A9X2V6A2_9BACT</name>
<dbReference type="Gene3D" id="3.20.20.370">
    <property type="entry name" value="Glycoside hydrolase/deacetylase"/>
    <property type="match status" value="1"/>
</dbReference>
<dbReference type="InterPro" id="IPR002509">
    <property type="entry name" value="NODB_dom"/>
</dbReference>
<protein>
    <recommendedName>
        <fullName evidence="1">NodB homology domain-containing protein</fullName>
    </recommendedName>
</protein>
<reference evidence="2" key="1">
    <citation type="submission" date="2022-08" db="EMBL/GenBank/DDBJ databases">
        <title>Genomic Encyclopedia of Type Strains, Phase V (KMG-V): Genome sequencing to study the core and pangenomes of soil and plant-associated prokaryotes.</title>
        <authorList>
            <person name="Whitman W."/>
        </authorList>
    </citation>
    <scope>NUCLEOTIDE SEQUENCE</scope>
    <source>
        <strain evidence="2">SP3026</strain>
    </source>
</reference>
<proteinExistence type="predicted"/>
<dbReference type="RefSeq" id="WP_259040000.1">
    <property type="nucleotide sequence ID" value="NZ_JANUBL010000003.1"/>
</dbReference>
<dbReference type="EMBL" id="JANUBL010000003">
    <property type="protein sequence ID" value="MCS4121625.1"/>
    <property type="molecule type" value="Genomic_DNA"/>
</dbReference>
<sequence length="270" mass="31619">MSVVVLTADVHHMSLQTKDQEYLGESEPRITETYADIAEQNDLKVTLFVTGKALEEEPDVFQRLVRQDHIELGGHNYYAFKPRWLYNWVFHRLLRRRNGPAFFQNWEIRKTIEQFQQTTGVQIRAWRDHAYRHDEKTYRLLADNGIEVVSDEVGPNWTAPYLHDEDIISLPVNVMPDSDHMYHGYFTPETTKDWSLQRSNFSPDTMWPEEWLERVKKQVTSIIKQGGTASLLVHPAPMKIVDNFETFNKLCSFLSQFDCEHVTEAAHHVG</sequence>
<evidence type="ECO:0000313" key="3">
    <source>
        <dbReference type="Proteomes" id="UP001155144"/>
    </source>
</evidence>